<protein>
    <submittedName>
        <fullName evidence="1">Uncharacterized protein</fullName>
    </submittedName>
</protein>
<evidence type="ECO:0000313" key="1">
    <source>
        <dbReference type="EMBL" id="PWK96148.1"/>
    </source>
</evidence>
<sequence>MASGGSRRLNGFIEREVLVTLDGCFYKTFNLTERIGKKLIIHMHMAFLGFAYMDGEDVLFDSLTLRTVVVNKSRPDFNP</sequence>
<dbReference type="EMBL" id="QGHF01000006">
    <property type="protein sequence ID" value="PWK96148.1"/>
    <property type="molecule type" value="Genomic_DNA"/>
</dbReference>
<proteinExistence type="predicted"/>
<accession>A0A2V2BF24</accession>
<reference evidence="1 2" key="1">
    <citation type="submission" date="2018-05" db="EMBL/GenBank/DDBJ databases">
        <title>Genomic Encyclopedia of Type Strains, Phase IV (KMG-V): Genome sequencing to study the core and pangenomes of soil and plant-associated prokaryotes.</title>
        <authorList>
            <person name="Whitman W."/>
        </authorList>
    </citation>
    <scope>NUCLEOTIDE SEQUENCE [LARGE SCALE GENOMIC DNA]</scope>
    <source>
        <strain evidence="1 2">PNA 200-10</strain>
    </source>
</reference>
<dbReference type="Proteomes" id="UP000245981">
    <property type="component" value="Unassembled WGS sequence"/>
</dbReference>
<dbReference type="AlphaFoldDB" id="A0A2V2BF24"/>
<evidence type="ECO:0000313" key="2">
    <source>
        <dbReference type="Proteomes" id="UP000245981"/>
    </source>
</evidence>
<organism evidence="1 2">
    <name type="scientific">Pantoea allii</name>
    <dbReference type="NCBI Taxonomy" id="574096"/>
    <lineage>
        <taxon>Bacteria</taxon>
        <taxon>Pseudomonadati</taxon>
        <taxon>Pseudomonadota</taxon>
        <taxon>Gammaproteobacteria</taxon>
        <taxon>Enterobacterales</taxon>
        <taxon>Erwiniaceae</taxon>
        <taxon>Pantoea</taxon>
    </lineage>
</organism>
<name>A0A2V2BF24_9GAMM</name>
<comment type="caution">
    <text evidence="1">The sequence shown here is derived from an EMBL/GenBank/DDBJ whole genome shotgun (WGS) entry which is preliminary data.</text>
</comment>
<gene>
    <name evidence="1" type="ORF">C7431_10669</name>
</gene>